<evidence type="ECO:0000256" key="1">
    <source>
        <dbReference type="ARBA" id="ARBA00006485"/>
    </source>
</evidence>
<feature type="binding site" evidence="11">
    <location>
        <position position="34"/>
    </location>
    <ligand>
        <name>ATP</name>
        <dbReference type="ChEBI" id="CHEBI:30616"/>
    </ligand>
</feature>
<feature type="active site" description="Proton acceptor" evidence="9">
    <location>
        <position position="127"/>
    </location>
</feature>
<evidence type="ECO:0000313" key="15">
    <source>
        <dbReference type="EMBL" id="WZN61325.1"/>
    </source>
</evidence>
<dbReference type="InterPro" id="IPR037770">
    <property type="entry name" value="CDK7"/>
</dbReference>
<evidence type="ECO:0000256" key="5">
    <source>
        <dbReference type="ARBA" id="ARBA00022679"/>
    </source>
</evidence>
<sequence length="427" mass="47251">MEHYEKGPTLGEGTFGRVFAATDKRTGRRVAIKKIRMGKAKEGVNVTAIREIKFLRELQHENVIELIDVFPHKRNLYLVYEYMTSDLEAVIKDKANLRLRVGDVKAYMRAILQGLAACHGHWIMHRDVKPNNILLGPSGQVKLADFGAGRVFGSPNDKKFTTQVFARWYRAPELLFDSQLYSSAVDMWAVGCVFAELMLRRPWLPGNNDLEQLSLIFEALGTPTEEQWPGMKSLPTASQVVFKPIASPTAASLRQLFRCGADAVDLLQQLLCFDPSRRMSAEQALRHEYFGNEPAATPWADLPRPAVPFGEEGSSRPQGGAREAAEAGAGAGNNGHLLQGVRRSSFPPEGDCARDATGVKASASEVRMSLPAEMKMGENERTPVLGGNGHRDSLEAGERPQLGSADKNYLRKRKLDMDRAFELASND</sequence>
<feature type="binding site" evidence="10">
    <location>
        <begin position="10"/>
        <end position="18"/>
    </location>
    <ligand>
        <name>ATP</name>
        <dbReference type="ChEBI" id="CHEBI:30616"/>
    </ligand>
</feature>
<comment type="similarity">
    <text evidence="1">Belongs to the protein kinase superfamily. CMGC Ser/Thr protein kinase family. CDC2/CDKX subfamily.</text>
</comment>
<dbReference type="PROSITE" id="PS50011">
    <property type="entry name" value="PROTEIN_KINASE_DOM"/>
    <property type="match status" value="1"/>
</dbReference>
<dbReference type="InterPro" id="IPR017441">
    <property type="entry name" value="Protein_kinase_ATP_BS"/>
</dbReference>
<name>A0AAX4P6R1_9CHLO</name>
<proteinExistence type="inferred from homology"/>
<reference evidence="15 16" key="1">
    <citation type="submission" date="2024-03" db="EMBL/GenBank/DDBJ databases">
        <title>Complete genome sequence of the green alga Chloropicon roscoffensis RCC1871.</title>
        <authorList>
            <person name="Lemieux C."/>
            <person name="Pombert J.-F."/>
            <person name="Otis C."/>
            <person name="Turmel M."/>
        </authorList>
    </citation>
    <scope>NUCLEOTIDE SEQUENCE [LARGE SCALE GENOMIC DNA]</scope>
    <source>
        <strain evidence="15 16">RCC1871</strain>
    </source>
</reference>
<evidence type="ECO:0000256" key="9">
    <source>
        <dbReference type="PIRSR" id="PIRSR637770-1"/>
    </source>
</evidence>
<evidence type="ECO:0000256" key="3">
    <source>
        <dbReference type="ARBA" id="ARBA00022527"/>
    </source>
</evidence>
<dbReference type="InterPro" id="IPR000719">
    <property type="entry name" value="Prot_kinase_dom"/>
</dbReference>
<evidence type="ECO:0000256" key="10">
    <source>
        <dbReference type="PIRSR" id="PIRSR637770-2"/>
    </source>
</evidence>
<dbReference type="Gene3D" id="1.10.510.10">
    <property type="entry name" value="Transferase(Phosphotransferase) domain 1"/>
    <property type="match status" value="1"/>
</dbReference>
<keyword evidence="4" id="KW-0597">Phosphoprotein</keyword>
<dbReference type="Proteomes" id="UP001472866">
    <property type="component" value="Chromosome 04"/>
</dbReference>
<dbReference type="GO" id="GO:0045944">
    <property type="term" value="P:positive regulation of transcription by RNA polymerase II"/>
    <property type="evidence" value="ECO:0007669"/>
    <property type="project" value="TreeGrafter"/>
</dbReference>
<gene>
    <name evidence="15" type="ORF">HKI87_04g28600</name>
</gene>
<dbReference type="SMART" id="SM00220">
    <property type="entry name" value="S_TKc"/>
    <property type="match status" value="1"/>
</dbReference>
<dbReference type="InterPro" id="IPR050108">
    <property type="entry name" value="CDK"/>
</dbReference>
<evidence type="ECO:0000256" key="12">
    <source>
        <dbReference type="RuleBase" id="RU000304"/>
    </source>
</evidence>
<dbReference type="GO" id="GO:0005524">
    <property type="term" value="F:ATP binding"/>
    <property type="evidence" value="ECO:0007669"/>
    <property type="project" value="UniProtKB-UniRule"/>
</dbReference>
<feature type="binding site" evidence="10">
    <location>
        <position position="33"/>
    </location>
    <ligand>
        <name>ATP</name>
        <dbReference type="ChEBI" id="CHEBI:30616"/>
    </ligand>
</feature>
<accession>A0AAX4P6R1</accession>
<organism evidence="15 16">
    <name type="scientific">Chloropicon roscoffensis</name>
    <dbReference type="NCBI Taxonomy" id="1461544"/>
    <lineage>
        <taxon>Eukaryota</taxon>
        <taxon>Viridiplantae</taxon>
        <taxon>Chlorophyta</taxon>
        <taxon>Chloropicophyceae</taxon>
        <taxon>Chloropicales</taxon>
        <taxon>Chloropicaceae</taxon>
        <taxon>Chloropicon</taxon>
    </lineage>
</organism>
<dbReference type="GO" id="GO:0004693">
    <property type="term" value="F:cyclin-dependent protein serine/threonine kinase activity"/>
    <property type="evidence" value="ECO:0007669"/>
    <property type="project" value="TreeGrafter"/>
</dbReference>
<dbReference type="FunFam" id="3.30.200.20:FF:000289">
    <property type="entry name" value="Cyclin-dependent kinase D-1"/>
    <property type="match status" value="1"/>
</dbReference>
<evidence type="ECO:0000256" key="4">
    <source>
        <dbReference type="ARBA" id="ARBA00022553"/>
    </source>
</evidence>
<feature type="compositionally biased region" description="Basic and acidic residues" evidence="13">
    <location>
        <begin position="389"/>
        <end position="398"/>
    </location>
</feature>
<evidence type="ECO:0000256" key="8">
    <source>
        <dbReference type="ARBA" id="ARBA00022840"/>
    </source>
</evidence>
<dbReference type="EC" id="2.7.11.23" evidence="2"/>
<dbReference type="PROSITE" id="PS00107">
    <property type="entry name" value="PROTEIN_KINASE_ATP"/>
    <property type="match status" value="1"/>
</dbReference>
<dbReference type="EMBL" id="CP151504">
    <property type="protein sequence ID" value="WZN61325.1"/>
    <property type="molecule type" value="Genomic_DNA"/>
</dbReference>
<dbReference type="SUPFAM" id="SSF56112">
    <property type="entry name" value="Protein kinase-like (PK-like)"/>
    <property type="match status" value="1"/>
</dbReference>
<dbReference type="CDD" id="cd07841">
    <property type="entry name" value="STKc_CDK7"/>
    <property type="match status" value="1"/>
</dbReference>
<keyword evidence="8 10" id="KW-0067">ATP-binding</keyword>
<dbReference type="GO" id="GO:0008353">
    <property type="term" value="F:RNA polymerase II CTD heptapeptide repeat kinase activity"/>
    <property type="evidence" value="ECO:0007669"/>
    <property type="project" value="UniProtKB-EC"/>
</dbReference>
<dbReference type="InterPro" id="IPR011009">
    <property type="entry name" value="Kinase-like_dom_sf"/>
</dbReference>
<evidence type="ECO:0000256" key="6">
    <source>
        <dbReference type="ARBA" id="ARBA00022741"/>
    </source>
</evidence>
<dbReference type="PANTHER" id="PTHR24056">
    <property type="entry name" value="CELL DIVISION PROTEIN KINASE"/>
    <property type="match status" value="1"/>
</dbReference>
<dbReference type="GO" id="GO:0005737">
    <property type="term" value="C:cytoplasm"/>
    <property type="evidence" value="ECO:0007669"/>
    <property type="project" value="TreeGrafter"/>
</dbReference>
<evidence type="ECO:0000256" key="2">
    <source>
        <dbReference type="ARBA" id="ARBA00012409"/>
    </source>
</evidence>
<feature type="region of interest" description="Disordered" evidence="13">
    <location>
        <begin position="308"/>
        <end position="410"/>
    </location>
</feature>
<keyword evidence="16" id="KW-1185">Reference proteome</keyword>
<dbReference type="PANTHER" id="PTHR24056:SF0">
    <property type="entry name" value="CYCLIN-DEPENDENT KINASE 7"/>
    <property type="match status" value="1"/>
</dbReference>
<dbReference type="AlphaFoldDB" id="A0AAX4P6R1"/>
<evidence type="ECO:0000256" key="11">
    <source>
        <dbReference type="PROSITE-ProRule" id="PRU10141"/>
    </source>
</evidence>
<protein>
    <recommendedName>
        <fullName evidence="2">[RNA-polymerase]-subunit kinase</fullName>
        <ecNumber evidence="2">2.7.11.23</ecNumber>
    </recommendedName>
</protein>
<dbReference type="Gene3D" id="3.30.200.20">
    <property type="entry name" value="Phosphorylase Kinase, domain 1"/>
    <property type="match status" value="1"/>
</dbReference>
<evidence type="ECO:0000256" key="7">
    <source>
        <dbReference type="ARBA" id="ARBA00022777"/>
    </source>
</evidence>
<evidence type="ECO:0000313" key="16">
    <source>
        <dbReference type="Proteomes" id="UP001472866"/>
    </source>
</evidence>
<feature type="domain" description="Protein kinase" evidence="14">
    <location>
        <begin position="4"/>
        <end position="290"/>
    </location>
</feature>
<keyword evidence="6 10" id="KW-0547">Nucleotide-binding</keyword>
<keyword evidence="7 15" id="KW-0418">Kinase</keyword>
<evidence type="ECO:0000259" key="14">
    <source>
        <dbReference type="PROSITE" id="PS50011"/>
    </source>
</evidence>
<dbReference type="FunFam" id="1.10.510.10:FF:000624">
    <property type="entry name" value="Mitogen-activated protein kinase"/>
    <property type="match status" value="1"/>
</dbReference>
<feature type="compositionally biased region" description="Low complexity" evidence="13">
    <location>
        <begin position="319"/>
        <end position="328"/>
    </location>
</feature>
<dbReference type="PROSITE" id="PS00108">
    <property type="entry name" value="PROTEIN_KINASE_ST"/>
    <property type="match status" value="1"/>
</dbReference>
<dbReference type="InterPro" id="IPR008271">
    <property type="entry name" value="Ser/Thr_kinase_AS"/>
</dbReference>
<evidence type="ECO:0000256" key="13">
    <source>
        <dbReference type="SAM" id="MobiDB-lite"/>
    </source>
</evidence>
<keyword evidence="5" id="KW-0808">Transferase</keyword>
<dbReference type="Pfam" id="PF00069">
    <property type="entry name" value="Pkinase"/>
    <property type="match status" value="1"/>
</dbReference>
<keyword evidence="3 12" id="KW-0723">Serine/threonine-protein kinase</keyword>
<dbReference type="GO" id="GO:0070985">
    <property type="term" value="C:transcription factor TFIIK complex"/>
    <property type="evidence" value="ECO:0007669"/>
    <property type="project" value="InterPro"/>
</dbReference>